<accession>A0A7D5ZKJ7</accession>
<sequence>MQPEFIVINKPANLDFHHTADQISLVDLVRIQTGLTELFTVHRLDKMTSGILLLARSSESARYFSQLFAEHRIQKYYLALSDKKPSKKQGWVKGGMEKGRNGSWKLVRDGGLSAVTQFFSYGLGEGQRLFVLKPLSGRTHQLRVAMKSLGSPILGDERYAGTAADRGYLHAYAIEFIFANQHYQYIAPPNSGDLFQTPQLLNTLTQLGHPSELAWPK</sequence>
<evidence type="ECO:0000256" key="1">
    <source>
        <dbReference type="ARBA" id="ARBA00010876"/>
    </source>
</evidence>
<name>A0A7D5ZKJ7_9NEIS</name>
<comment type="similarity">
    <text evidence="1">Belongs to the pseudouridine synthase RluA family.</text>
</comment>
<dbReference type="PROSITE" id="PS01129">
    <property type="entry name" value="PSI_RLU"/>
    <property type="match status" value="1"/>
</dbReference>
<dbReference type="CDD" id="cd02869">
    <property type="entry name" value="PseudoU_synth_RluA_like"/>
    <property type="match status" value="1"/>
</dbReference>
<dbReference type="PANTHER" id="PTHR21600">
    <property type="entry name" value="MITOCHONDRIAL RNA PSEUDOURIDINE SYNTHASE"/>
    <property type="match status" value="1"/>
</dbReference>
<dbReference type="GO" id="GO:0000455">
    <property type="term" value="P:enzyme-directed rRNA pseudouridine synthesis"/>
    <property type="evidence" value="ECO:0007669"/>
    <property type="project" value="TreeGrafter"/>
</dbReference>
<dbReference type="InterPro" id="IPR006224">
    <property type="entry name" value="PsdUridine_synth_RluA-like_CS"/>
</dbReference>
<dbReference type="NCBIfam" id="TIGR01621">
    <property type="entry name" value="RluA-like"/>
    <property type="match status" value="1"/>
</dbReference>
<dbReference type="InterPro" id="IPR050188">
    <property type="entry name" value="RluA_PseudoU_synthase"/>
</dbReference>
<dbReference type="EMBL" id="CP058952">
    <property type="protein sequence ID" value="QLI83287.1"/>
    <property type="molecule type" value="Genomic_DNA"/>
</dbReference>
<dbReference type="Pfam" id="PF00849">
    <property type="entry name" value="PseudoU_synth_2"/>
    <property type="match status" value="1"/>
</dbReference>
<dbReference type="GO" id="GO:0009982">
    <property type="term" value="F:pseudouridine synthase activity"/>
    <property type="evidence" value="ECO:0007669"/>
    <property type="project" value="InterPro"/>
</dbReference>
<reference evidence="3 4" key="1">
    <citation type="journal article" date="2016" name="Int. J. Syst. Evol. Microbiol.">
        <title>Chitinibacter fontanus sp. nov., isolated from a spring.</title>
        <authorList>
            <person name="Sheu S.Y."/>
            <person name="Li Y.S."/>
            <person name="Young C.C."/>
            <person name="Chen W.M."/>
        </authorList>
    </citation>
    <scope>NUCLEOTIDE SEQUENCE [LARGE SCALE GENOMIC DNA]</scope>
    <source>
        <strain evidence="3 4">STM-7</strain>
    </source>
</reference>
<proteinExistence type="inferred from homology"/>
<protein>
    <submittedName>
        <fullName evidence="3">TIGR01621 family pseudouridine synthase</fullName>
    </submittedName>
</protein>
<dbReference type="SUPFAM" id="SSF55120">
    <property type="entry name" value="Pseudouridine synthase"/>
    <property type="match status" value="1"/>
</dbReference>
<dbReference type="PANTHER" id="PTHR21600:SF87">
    <property type="entry name" value="RNA PSEUDOURIDYLATE SYNTHASE DOMAIN-CONTAINING PROTEIN 1"/>
    <property type="match status" value="1"/>
</dbReference>
<dbReference type="InterPro" id="IPR020103">
    <property type="entry name" value="PsdUridine_synth_cat_dom_sf"/>
</dbReference>
<evidence type="ECO:0000313" key="3">
    <source>
        <dbReference type="EMBL" id="QLI83287.1"/>
    </source>
</evidence>
<organism evidence="3 4">
    <name type="scientific">Chitinibacter fontanus</name>
    <dbReference type="NCBI Taxonomy" id="1737446"/>
    <lineage>
        <taxon>Bacteria</taxon>
        <taxon>Pseudomonadati</taxon>
        <taxon>Pseudomonadota</taxon>
        <taxon>Betaproteobacteria</taxon>
        <taxon>Neisseriales</taxon>
        <taxon>Chitinibacteraceae</taxon>
        <taxon>Chitinibacter</taxon>
    </lineage>
</organism>
<dbReference type="InterPro" id="IPR006145">
    <property type="entry name" value="PsdUridine_synth_RsuA/RluA"/>
</dbReference>
<keyword evidence="4" id="KW-1185">Reference proteome</keyword>
<evidence type="ECO:0000259" key="2">
    <source>
        <dbReference type="Pfam" id="PF00849"/>
    </source>
</evidence>
<feature type="domain" description="Pseudouridine synthase RsuA/RluA-like" evidence="2">
    <location>
        <begin position="5"/>
        <end position="147"/>
    </location>
</feature>
<dbReference type="Gene3D" id="3.30.2350.10">
    <property type="entry name" value="Pseudouridine synthase"/>
    <property type="match status" value="1"/>
</dbReference>
<dbReference type="GO" id="GO:0003723">
    <property type="term" value="F:RNA binding"/>
    <property type="evidence" value="ECO:0007669"/>
    <property type="project" value="InterPro"/>
</dbReference>
<dbReference type="KEGG" id="cfon:HZU75_13070"/>
<evidence type="ECO:0000313" key="4">
    <source>
        <dbReference type="Proteomes" id="UP000510822"/>
    </source>
</evidence>
<dbReference type="InterPro" id="IPR006508">
    <property type="entry name" value="PsdUridine_synth_RluA-like"/>
</dbReference>
<dbReference type="Proteomes" id="UP000510822">
    <property type="component" value="Chromosome"/>
</dbReference>
<dbReference type="AlphaFoldDB" id="A0A7D5ZKJ7"/>
<gene>
    <name evidence="3" type="ORF">HZU75_13070</name>
</gene>
<dbReference type="GO" id="GO:0140098">
    <property type="term" value="F:catalytic activity, acting on RNA"/>
    <property type="evidence" value="ECO:0007669"/>
    <property type="project" value="UniProtKB-ARBA"/>
</dbReference>